<dbReference type="RefSeq" id="WP_068141105.1">
    <property type="nucleotide sequence ID" value="NZ_AP014924.1"/>
</dbReference>
<dbReference type="STRING" id="1555112.LIP_3608"/>
<dbReference type="EMBL" id="AP014924">
    <property type="protein sequence ID" value="BAS29416.1"/>
    <property type="molecule type" value="Genomic_DNA"/>
</dbReference>
<dbReference type="Gene3D" id="3.10.350.10">
    <property type="entry name" value="LysM domain"/>
    <property type="match status" value="1"/>
</dbReference>
<dbReference type="OrthoDB" id="9779340at2"/>
<dbReference type="KEGG" id="lpil:LIP_3608"/>
<protein>
    <recommendedName>
        <fullName evidence="1">LysM domain-containing protein</fullName>
    </recommendedName>
</protein>
<dbReference type="InterPro" id="IPR018392">
    <property type="entry name" value="LysM"/>
</dbReference>
<organism evidence="2 3">
    <name type="scientific">Limnochorda pilosa</name>
    <dbReference type="NCBI Taxonomy" id="1555112"/>
    <lineage>
        <taxon>Bacteria</taxon>
        <taxon>Bacillati</taxon>
        <taxon>Bacillota</taxon>
        <taxon>Limnochordia</taxon>
        <taxon>Limnochordales</taxon>
        <taxon>Limnochordaceae</taxon>
        <taxon>Limnochorda</taxon>
    </lineage>
</organism>
<evidence type="ECO:0000259" key="1">
    <source>
        <dbReference type="PROSITE" id="PS51782"/>
    </source>
</evidence>
<dbReference type="CDD" id="cd00118">
    <property type="entry name" value="LysM"/>
    <property type="match status" value="1"/>
</dbReference>
<dbReference type="AlphaFoldDB" id="A0A0K2SQN5"/>
<evidence type="ECO:0000313" key="3">
    <source>
        <dbReference type="Proteomes" id="UP000065807"/>
    </source>
</evidence>
<dbReference type="Proteomes" id="UP000065807">
    <property type="component" value="Chromosome"/>
</dbReference>
<name>A0A0K2SQN5_LIMPI</name>
<dbReference type="Pfam" id="PF01476">
    <property type="entry name" value="LysM"/>
    <property type="match status" value="1"/>
</dbReference>
<dbReference type="InterPro" id="IPR024300">
    <property type="entry name" value="SipL_SPOCS_dom"/>
</dbReference>
<evidence type="ECO:0000313" key="2">
    <source>
        <dbReference type="EMBL" id="BAS29416.1"/>
    </source>
</evidence>
<dbReference type="Pfam" id="PF12673">
    <property type="entry name" value="SipL"/>
    <property type="match status" value="1"/>
</dbReference>
<keyword evidence="3" id="KW-1185">Reference proteome</keyword>
<accession>A0A0K2SQN5</accession>
<gene>
    <name evidence="2" type="ORF">LIP_3608</name>
</gene>
<dbReference type="PROSITE" id="PS51782">
    <property type="entry name" value="LYSM"/>
    <property type="match status" value="1"/>
</dbReference>
<sequence>MKLRLREKPLSVRERRGGGTARTVVEGSVNLPAHLPPAHRVVLLEVLPDRYRAHPEPDRILLEGACTVRLTYAAPVEAGSRRGTEPFADAGEVYGEQPAERLFSATWIGGVPFTLLVDAEGTGPDDGVQVDVVAREVEWDLAAGGRQVDIDAVLEARVASYAYTASMQPVAEGPLPPGAILEPLQLRAISLVPEVTVEGHAAGELALGEYHPPAERILRAEAVPRVGAVQVEDGRLHAQVDMGYRVLYAPANPVEGQALLARFQAETPFEMEAASAGLEDGMEAELIPLAFQVDATLRDQGRRVWVESRPRFVARPLRRSTLNLAAGVRAEGEEVVERRVSRPVVELVADLERRQEASAVLELPRGKPLIEQVVDVTARPFLETVQVGTDRVTARLVVACGLLYAARVDDDSRPLHYHPWPNALQVEVEMPAPGAEPEMEAQLWAEVEHPVADLINRETTEIRADLRLHGRLLRLVTPEAVAEAVSLPSDARPPATYTFVRVEEDDTLWGLAQRYGVGEDDVRACNPSLQDAEDPDAALHQLRKVCLPGPRPAPARVGA</sequence>
<dbReference type="InterPro" id="IPR036779">
    <property type="entry name" value="LysM_dom_sf"/>
</dbReference>
<reference evidence="3" key="2">
    <citation type="journal article" date="2016" name="Int. J. Syst. Evol. Microbiol.">
        <title>Complete genome sequence and cell structure of Limnochorda pilosa, a Gram-negative spore-former within the phylum Firmicutes.</title>
        <authorList>
            <person name="Watanabe M."/>
            <person name="Kojima H."/>
            <person name="Fukui M."/>
        </authorList>
    </citation>
    <scope>NUCLEOTIDE SEQUENCE [LARGE SCALE GENOMIC DNA]</scope>
    <source>
        <strain evidence="3">HC45</strain>
    </source>
</reference>
<feature type="domain" description="LysM" evidence="1">
    <location>
        <begin position="498"/>
        <end position="547"/>
    </location>
</feature>
<reference evidence="3" key="1">
    <citation type="submission" date="2015-07" db="EMBL/GenBank/DDBJ databases">
        <title>Complete genome sequence and phylogenetic analysis of Limnochorda pilosa.</title>
        <authorList>
            <person name="Watanabe M."/>
            <person name="Kojima H."/>
            <person name="Fukui M."/>
        </authorList>
    </citation>
    <scope>NUCLEOTIDE SEQUENCE [LARGE SCALE GENOMIC DNA]</scope>
    <source>
        <strain evidence="3">HC45</strain>
    </source>
</reference>
<proteinExistence type="predicted"/>